<protein>
    <submittedName>
        <fullName evidence="1">Uncharacterized protein</fullName>
    </submittedName>
</protein>
<name>A0AAN8IZE5_PATCE</name>
<reference evidence="1 2" key="1">
    <citation type="submission" date="2024-01" db="EMBL/GenBank/DDBJ databases">
        <title>The genome of the rayed Mediterranean limpet Patella caerulea (Linnaeus, 1758).</title>
        <authorList>
            <person name="Anh-Thu Weber A."/>
            <person name="Halstead-Nussloch G."/>
        </authorList>
    </citation>
    <scope>NUCLEOTIDE SEQUENCE [LARGE SCALE GENOMIC DNA]</scope>
    <source>
        <strain evidence="1">AATW-2023a</strain>
        <tissue evidence="1">Whole specimen</tissue>
    </source>
</reference>
<keyword evidence="2" id="KW-1185">Reference proteome</keyword>
<evidence type="ECO:0000313" key="1">
    <source>
        <dbReference type="EMBL" id="KAK6167884.1"/>
    </source>
</evidence>
<dbReference type="Proteomes" id="UP001347796">
    <property type="component" value="Unassembled WGS sequence"/>
</dbReference>
<organism evidence="1 2">
    <name type="scientific">Patella caerulea</name>
    <name type="common">Rayed Mediterranean limpet</name>
    <dbReference type="NCBI Taxonomy" id="87958"/>
    <lineage>
        <taxon>Eukaryota</taxon>
        <taxon>Metazoa</taxon>
        <taxon>Spiralia</taxon>
        <taxon>Lophotrochozoa</taxon>
        <taxon>Mollusca</taxon>
        <taxon>Gastropoda</taxon>
        <taxon>Patellogastropoda</taxon>
        <taxon>Patelloidea</taxon>
        <taxon>Patellidae</taxon>
        <taxon>Patella</taxon>
    </lineage>
</organism>
<sequence length="94" mass="10275">MKQCGNRPEVSTREEMVLSRRGELTTNGNESATISPQTTVAQLTSVLGTPTSSSITTTIPAATGKRIPKERKLVEKLPPDFILPYIKEIFQVTS</sequence>
<dbReference type="AlphaFoldDB" id="A0AAN8IZE5"/>
<accession>A0AAN8IZE5</accession>
<comment type="caution">
    <text evidence="1">The sequence shown here is derived from an EMBL/GenBank/DDBJ whole genome shotgun (WGS) entry which is preliminary data.</text>
</comment>
<proteinExistence type="predicted"/>
<dbReference type="EMBL" id="JAZGQO010000018">
    <property type="protein sequence ID" value="KAK6167884.1"/>
    <property type="molecule type" value="Genomic_DNA"/>
</dbReference>
<gene>
    <name evidence="1" type="ORF">SNE40_021813</name>
</gene>
<evidence type="ECO:0000313" key="2">
    <source>
        <dbReference type="Proteomes" id="UP001347796"/>
    </source>
</evidence>